<comment type="similarity">
    <text evidence="1 6">Belongs to the sigma-70 factor family. ECF subfamily.</text>
</comment>
<accession>A0A521FD94</accession>
<evidence type="ECO:0000259" key="8">
    <source>
        <dbReference type="Pfam" id="PF08281"/>
    </source>
</evidence>
<proteinExistence type="inferred from homology"/>
<organism evidence="9 10">
    <name type="scientific">Gracilimonas mengyeensis</name>
    <dbReference type="NCBI Taxonomy" id="1302730"/>
    <lineage>
        <taxon>Bacteria</taxon>
        <taxon>Pseudomonadati</taxon>
        <taxon>Balneolota</taxon>
        <taxon>Balneolia</taxon>
        <taxon>Balneolales</taxon>
        <taxon>Balneolaceae</taxon>
        <taxon>Gracilimonas</taxon>
    </lineage>
</organism>
<evidence type="ECO:0000256" key="1">
    <source>
        <dbReference type="ARBA" id="ARBA00010641"/>
    </source>
</evidence>
<dbReference type="InterPro" id="IPR036388">
    <property type="entry name" value="WH-like_DNA-bd_sf"/>
</dbReference>
<dbReference type="InterPro" id="IPR013324">
    <property type="entry name" value="RNA_pol_sigma_r3/r4-like"/>
</dbReference>
<dbReference type="InterPro" id="IPR014284">
    <property type="entry name" value="RNA_pol_sigma-70_dom"/>
</dbReference>
<feature type="domain" description="RNA polymerase sigma factor 70 region 4 type 2" evidence="8">
    <location>
        <begin position="124"/>
        <end position="176"/>
    </location>
</feature>
<dbReference type="GO" id="GO:0016987">
    <property type="term" value="F:sigma factor activity"/>
    <property type="evidence" value="ECO:0007669"/>
    <property type="project" value="UniProtKB-KW"/>
</dbReference>
<evidence type="ECO:0000313" key="9">
    <source>
        <dbReference type="EMBL" id="SMO94146.1"/>
    </source>
</evidence>
<dbReference type="NCBIfam" id="TIGR02937">
    <property type="entry name" value="sigma70-ECF"/>
    <property type="match status" value="1"/>
</dbReference>
<dbReference type="SUPFAM" id="SSF88946">
    <property type="entry name" value="Sigma2 domain of RNA polymerase sigma factors"/>
    <property type="match status" value="1"/>
</dbReference>
<keyword evidence="5 6" id="KW-0804">Transcription</keyword>
<dbReference type="InterPro" id="IPR013325">
    <property type="entry name" value="RNA_pol_sigma_r2"/>
</dbReference>
<dbReference type="InterPro" id="IPR039425">
    <property type="entry name" value="RNA_pol_sigma-70-like"/>
</dbReference>
<dbReference type="SUPFAM" id="SSF88659">
    <property type="entry name" value="Sigma3 and sigma4 domains of RNA polymerase sigma factors"/>
    <property type="match status" value="1"/>
</dbReference>
<evidence type="ECO:0000256" key="2">
    <source>
        <dbReference type="ARBA" id="ARBA00023015"/>
    </source>
</evidence>
<dbReference type="AlphaFoldDB" id="A0A521FD94"/>
<evidence type="ECO:0000256" key="3">
    <source>
        <dbReference type="ARBA" id="ARBA00023082"/>
    </source>
</evidence>
<dbReference type="Pfam" id="PF08281">
    <property type="entry name" value="Sigma70_r4_2"/>
    <property type="match status" value="1"/>
</dbReference>
<dbReference type="InterPro" id="IPR007627">
    <property type="entry name" value="RNA_pol_sigma70_r2"/>
</dbReference>
<dbReference type="GO" id="GO:0003677">
    <property type="term" value="F:DNA binding"/>
    <property type="evidence" value="ECO:0007669"/>
    <property type="project" value="UniProtKB-KW"/>
</dbReference>
<feature type="domain" description="RNA polymerase sigma-70 region 2" evidence="7">
    <location>
        <begin position="29"/>
        <end position="95"/>
    </location>
</feature>
<dbReference type="InterPro" id="IPR000838">
    <property type="entry name" value="RNA_pol_sigma70_ECF_CS"/>
</dbReference>
<dbReference type="InterPro" id="IPR013249">
    <property type="entry name" value="RNA_pol_sigma70_r4_t2"/>
</dbReference>
<keyword evidence="10" id="KW-1185">Reference proteome</keyword>
<sequence length="188" mass="22445">MATSLNEKYVEAELYTKIKNGDHKAFKTFFEAHHQRLFRYLVSRGVSSESAEDLIQQAYVYIWENRSKIDPDKSLRSYLFRIAYTRMLNHFRDEEKYKDDSEVSELESSQFSTDEKLNRRELHQAIEKAIEAMPEKRQHVFRLCFLEEFTYKEAANTMEVSVKTIENHMRLALKDLRNALAWEAENFL</sequence>
<dbReference type="Pfam" id="PF04542">
    <property type="entry name" value="Sigma70_r2"/>
    <property type="match status" value="1"/>
</dbReference>
<protein>
    <recommendedName>
        <fullName evidence="6">RNA polymerase sigma factor</fullName>
    </recommendedName>
</protein>
<evidence type="ECO:0000259" key="7">
    <source>
        <dbReference type="Pfam" id="PF04542"/>
    </source>
</evidence>
<dbReference type="GO" id="GO:0006352">
    <property type="term" value="P:DNA-templated transcription initiation"/>
    <property type="evidence" value="ECO:0007669"/>
    <property type="project" value="InterPro"/>
</dbReference>
<gene>
    <name evidence="9" type="ORF">SAMN06265219_11753</name>
</gene>
<evidence type="ECO:0000256" key="6">
    <source>
        <dbReference type="RuleBase" id="RU000716"/>
    </source>
</evidence>
<dbReference type="Gene3D" id="1.10.1740.10">
    <property type="match status" value="1"/>
</dbReference>
<dbReference type="PANTHER" id="PTHR43133">
    <property type="entry name" value="RNA POLYMERASE ECF-TYPE SIGMA FACTO"/>
    <property type="match status" value="1"/>
</dbReference>
<dbReference type="EMBL" id="FXTP01000017">
    <property type="protein sequence ID" value="SMO94146.1"/>
    <property type="molecule type" value="Genomic_DNA"/>
</dbReference>
<dbReference type="InterPro" id="IPR014327">
    <property type="entry name" value="RNA_pol_sigma70_bacteroid"/>
</dbReference>
<evidence type="ECO:0000313" key="10">
    <source>
        <dbReference type="Proteomes" id="UP000317557"/>
    </source>
</evidence>
<dbReference type="NCBIfam" id="TIGR02985">
    <property type="entry name" value="Sig70_bacteroi1"/>
    <property type="match status" value="1"/>
</dbReference>
<keyword evidence="2 6" id="KW-0805">Transcription regulation</keyword>
<keyword evidence="3 6" id="KW-0731">Sigma factor</keyword>
<dbReference type="PROSITE" id="PS01063">
    <property type="entry name" value="SIGMA70_ECF"/>
    <property type="match status" value="1"/>
</dbReference>
<reference evidence="9 10" key="1">
    <citation type="submission" date="2017-05" db="EMBL/GenBank/DDBJ databases">
        <authorList>
            <person name="Varghese N."/>
            <person name="Submissions S."/>
        </authorList>
    </citation>
    <scope>NUCLEOTIDE SEQUENCE [LARGE SCALE GENOMIC DNA]</scope>
    <source>
        <strain evidence="9 10">DSM 21985</strain>
    </source>
</reference>
<dbReference type="PANTHER" id="PTHR43133:SF46">
    <property type="entry name" value="RNA POLYMERASE SIGMA-70 FACTOR ECF SUBFAMILY"/>
    <property type="match status" value="1"/>
</dbReference>
<evidence type="ECO:0000256" key="5">
    <source>
        <dbReference type="ARBA" id="ARBA00023163"/>
    </source>
</evidence>
<keyword evidence="4 6" id="KW-0238">DNA-binding</keyword>
<evidence type="ECO:0000256" key="4">
    <source>
        <dbReference type="ARBA" id="ARBA00023125"/>
    </source>
</evidence>
<dbReference type="Gene3D" id="1.10.10.10">
    <property type="entry name" value="Winged helix-like DNA-binding domain superfamily/Winged helix DNA-binding domain"/>
    <property type="match status" value="1"/>
</dbReference>
<name>A0A521FD94_9BACT</name>
<dbReference type="RefSeq" id="WP_246075341.1">
    <property type="nucleotide sequence ID" value="NZ_FXTP01000017.1"/>
</dbReference>
<dbReference type="Proteomes" id="UP000317557">
    <property type="component" value="Unassembled WGS sequence"/>
</dbReference>